<sequence>MFLSRYQQCPQMSSNSFILSRNSCKKIILLRNGNLEFPGSYMIVSEKKYPNFNNFLVDLNTLRISKLPDSRANGKIGTKYIFTVSGCRVNSINQIKNGEAYVCCASNIFARLDYEVVIKKKLDDPGFCDSCLNEVMLTVLLRNCFGMKLQFKVPSTLNRNQIFDTPFQTNPKPQKTPPFLQEYYNHQPQQKQQEPSKQLQLQAKTTAAVAATEDANLKIVVSILTSTKKPRTVGCTAYDMKFITSINQVVKLIAHSLNINCTMIKEMFTTDGKPVMNLDCLKDDVNLVVVSVTKLLGKNQFEYTGREVQTICSAIAKCSRIVAAPLRATMKTLAPSNAPVVNSAEYVDNHSCGSKDNDGTPYNWVELKYNKLLVTEKAEKMVNGNISTTLQKTSSNPNNSISEKENMKF</sequence>
<dbReference type="KEGG" id="hro:HELRODRAFT_161482"/>
<evidence type="ECO:0000256" key="1">
    <source>
        <dbReference type="SAM" id="MobiDB-lite"/>
    </source>
</evidence>
<dbReference type="EnsemblMetazoa" id="HelroT161482">
    <property type="protein sequence ID" value="HelroP161482"/>
    <property type="gene ID" value="HelroG161482"/>
</dbReference>
<dbReference type="HOGENOM" id="CLU_673156_0_0_1"/>
<organism evidence="4 5">
    <name type="scientific">Helobdella robusta</name>
    <name type="common">Californian leech</name>
    <dbReference type="NCBI Taxonomy" id="6412"/>
    <lineage>
        <taxon>Eukaryota</taxon>
        <taxon>Metazoa</taxon>
        <taxon>Spiralia</taxon>
        <taxon>Lophotrochozoa</taxon>
        <taxon>Annelida</taxon>
        <taxon>Clitellata</taxon>
        <taxon>Hirudinea</taxon>
        <taxon>Rhynchobdellida</taxon>
        <taxon>Glossiphoniidae</taxon>
        <taxon>Helobdella</taxon>
    </lineage>
</organism>
<protein>
    <recommendedName>
        <fullName evidence="2">Doublecortin domain-containing protein</fullName>
    </recommendedName>
</protein>
<dbReference type="SMART" id="SM00537">
    <property type="entry name" value="DCX"/>
    <property type="match status" value="1"/>
</dbReference>
<reference evidence="5" key="1">
    <citation type="submission" date="2012-12" db="EMBL/GenBank/DDBJ databases">
        <authorList>
            <person name="Hellsten U."/>
            <person name="Grimwood J."/>
            <person name="Chapman J.A."/>
            <person name="Shapiro H."/>
            <person name="Aerts A."/>
            <person name="Otillar R.P."/>
            <person name="Terry A.Y."/>
            <person name="Boore J.L."/>
            <person name="Simakov O."/>
            <person name="Marletaz F."/>
            <person name="Cho S.-J."/>
            <person name="Edsinger-Gonzales E."/>
            <person name="Havlak P."/>
            <person name="Kuo D.-H."/>
            <person name="Larsson T."/>
            <person name="Lv J."/>
            <person name="Arendt D."/>
            <person name="Savage R."/>
            <person name="Osoegawa K."/>
            <person name="de Jong P."/>
            <person name="Lindberg D.R."/>
            <person name="Seaver E.C."/>
            <person name="Weisblat D.A."/>
            <person name="Putnam N.H."/>
            <person name="Grigoriev I.V."/>
            <person name="Rokhsar D.S."/>
        </authorList>
    </citation>
    <scope>NUCLEOTIDE SEQUENCE</scope>
</reference>
<dbReference type="Gene3D" id="3.10.20.230">
    <property type="entry name" value="Doublecortin domain"/>
    <property type="match status" value="1"/>
</dbReference>
<dbReference type="CTD" id="20199190"/>
<dbReference type="EMBL" id="AMQM01000828">
    <property type="status" value="NOT_ANNOTATED_CDS"/>
    <property type="molecule type" value="Genomic_DNA"/>
</dbReference>
<dbReference type="InterPro" id="IPR003533">
    <property type="entry name" value="Doublecortin_dom"/>
</dbReference>
<dbReference type="InParanoid" id="T1ERJ0"/>
<name>T1ERJ0_HELRO</name>
<evidence type="ECO:0000313" key="3">
    <source>
        <dbReference type="EMBL" id="ESO02238.1"/>
    </source>
</evidence>
<dbReference type="PROSITE" id="PS50309">
    <property type="entry name" value="DC"/>
    <property type="match status" value="1"/>
</dbReference>
<reference evidence="4" key="3">
    <citation type="submission" date="2015-06" db="UniProtKB">
        <authorList>
            <consortium name="EnsemblMetazoa"/>
        </authorList>
    </citation>
    <scope>IDENTIFICATION</scope>
</reference>
<feature type="domain" description="Doublecortin" evidence="2">
    <location>
        <begin position="25"/>
        <end position="115"/>
    </location>
</feature>
<proteinExistence type="predicted"/>
<dbReference type="GO" id="GO:0005874">
    <property type="term" value="C:microtubule"/>
    <property type="evidence" value="ECO:0000318"/>
    <property type="project" value="GO_Central"/>
</dbReference>
<dbReference type="GO" id="GO:0005815">
    <property type="term" value="C:microtubule organizing center"/>
    <property type="evidence" value="ECO:0000318"/>
    <property type="project" value="GO_Central"/>
</dbReference>
<evidence type="ECO:0000259" key="2">
    <source>
        <dbReference type="PROSITE" id="PS50309"/>
    </source>
</evidence>
<dbReference type="RefSeq" id="XP_009019646.1">
    <property type="nucleotide sequence ID" value="XM_009021398.1"/>
</dbReference>
<dbReference type="Pfam" id="PF03607">
    <property type="entry name" value="DCX"/>
    <property type="match status" value="1"/>
</dbReference>
<evidence type="ECO:0000313" key="5">
    <source>
        <dbReference type="Proteomes" id="UP000015101"/>
    </source>
</evidence>
<dbReference type="Proteomes" id="UP000015101">
    <property type="component" value="Unassembled WGS sequence"/>
</dbReference>
<feature type="region of interest" description="Disordered" evidence="1">
    <location>
        <begin position="386"/>
        <end position="409"/>
    </location>
</feature>
<dbReference type="PANTHER" id="PTHR23004">
    <property type="entry name" value="DOUBLECORTIN DOMAIN CONTAINING 2"/>
    <property type="match status" value="1"/>
</dbReference>
<gene>
    <name evidence="4" type="primary">20199190</name>
    <name evidence="3" type="ORF">HELRODRAFT_161482</name>
</gene>
<dbReference type="eggNOG" id="KOG3757">
    <property type="taxonomic scope" value="Eukaryota"/>
</dbReference>
<dbReference type="InterPro" id="IPR036572">
    <property type="entry name" value="Doublecortin_dom_sf"/>
</dbReference>
<accession>T1ERJ0</accession>
<evidence type="ECO:0000313" key="4">
    <source>
        <dbReference type="EnsemblMetazoa" id="HelroP161482"/>
    </source>
</evidence>
<dbReference type="AlphaFoldDB" id="T1ERJ0"/>
<dbReference type="SUPFAM" id="SSF89837">
    <property type="entry name" value="Doublecortin (DC)"/>
    <property type="match status" value="1"/>
</dbReference>
<dbReference type="EMBL" id="KB096742">
    <property type="protein sequence ID" value="ESO02238.1"/>
    <property type="molecule type" value="Genomic_DNA"/>
</dbReference>
<dbReference type="PANTHER" id="PTHR23004:SF23">
    <property type="entry name" value="DOUBLECORTIN DOMAIN-CONTAINING PROTEIN"/>
    <property type="match status" value="1"/>
</dbReference>
<feature type="compositionally biased region" description="Polar residues" evidence="1">
    <location>
        <begin position="386"/>
        <end position="401"/>
    </location>
</feature>
<dbReference type="GO" id="GO:0035556">
    <property type="term" value="P:intracellular signal transduction"/>
    <property type="evidence" value="ECO:0007669"/>
    <property type="project" value="InterPro"/>
</dbReference>
<dbReference type="OrthoDB" id="1738954at2759"/>
<reference evidence="3 5" key="2">
    <citation type="journal article" date="2013" name="Nature">
        <title>Insights into bilaterian evolution from three spiralian genomes.</title>
        <authorList>
            <person name="Simakov O."/>
            <person name="Marletaz F."/>
            <person name="Cho S.J."/>
            <person name="Edsinger-Gonzales E."/>
            <person name="Havlak P."/>
            <person name="Hellsten U."/>
            <person name="Kuo D.H."/>
            <person name="Larsson T."/>
            <person name="Lv J."/>
            <person name="Arendt D."/>
            <person name="Savage R."/>
            <person name="Osoegawa K."/>
            <person name="de Jong P."/>
            <person name="Grimwood J."/>
            <person name="Chapman J.A."/>
            <person name="Shapiro H."/>
            <person name="Aerts A."/>
            <person name="Otillar R.P."/>
            <person name="Terry A.Y."/>
            <person name="Boore J.L."/>
            <person name="Grigoriev I.V."/>
            <person name="Lindberg D.R."/>
            <person name="Seaver E.C."/>
            <person name="Weisblat D.A."/>
            <person name="Putnam N.H."/>
            <person name="Rokhsar D.S."/>
        </authorList>
    </citation>
    <scope>NUCLEOTIDE SEQUENCE</scope>
</reference>
<keyword evidence="5" id="KW-1185">Reference proteome</keyword>
<dbReference type="GeneID" id="20199190"/>